<dbReference type="Proteomes" id="UP000887565">
    <property type="component" value="Unplaced"/>
</dbReference>
<feature type="transmembrane region" description="Helical" evidence="1">
    <location>
        <begin position="111"/>
        <end position="131"/>
    </location>
</feature>
<keyword evidence="1" id="KW-0472">Membrane</keyword>
<sequence>MVHLRSQYDLWTLNHWGVVSDDLICKLGNTSRKFCAYETHDRKNLSRGLLFTFCLSKNDCDHRDVNFIGQSALQYANSMNNSENENLTRFNEHDPIVECVSSGRKIFGAGFWIMILITASLVVAFVTATVLQCSNASENV</sequence>
<evidence type="ECO:0000313" key="3">
    <source>
        <dbReference type="WBParaSite" id="nRc.2.0.1.t01096-RA"/>
    </source>
</evidence>
<dbReference type="AlphaFoldDB" id="A0A915HIE8"/>
<reference evidence="3" key="1">
    <citation type="submission" date="2022-11" db="UniProtKB">
        <authorList>
            <consortium name="WormBaseParasite"/>
        </authorList>
    </citation>
    <scope>IDENTIFICATION</scope>
</reference>
<evidence type="ECO:0000256" key="1">
    <source>
        <dbReference type="SAM" id="Phobius"/>
    </source>
</evidence>
<keyword evidence="1" id="KW-0812">Transmembrane</keyword>
<accession>A0A915HIE8</accession>
<name>A0A915HIE8_ROMCU</name>
<proteinExistence type="predicted"/>
<organism evidence="2 3">
    <name type="scientific">Romanomermis culicivorax</name>
    <name type="common">Nematode worm</name>
    <dbReference type="NCBI Taxonomy" id="13658"/>
    <lineage>
        <taxon>Eukaryota</taxon>
        <taxon>Metazoa</taxon>
        <taxon>Ecdysozoa</taxon>
        <taxon>Nematoda</taxon>
        <taxon>Enoplea</taxon>
        <taxon>Dorylaimia</taxon>
        <taxon>Mermithida</taxon>
        <taxon>Mermithoidea</taxon>
        <taxon>Mermithidae</taxon>
        <taxon>Romanomermis</taxon>
    </lineage>
</organism>
<protein>
    <submittedName>
        <fullName evidence="3">Uncharacterized protein</fullName>
    </submittedName>
</protein>
<keyword evidence="2" id="KW-1185">Reference proteome</keyword>
<evidence type="ECO:0000313" key="2">
    <source>
        <dbReference type="Proteomes" id="UP000887565"/>
    </source>
</evidence>
<dbReference type="WBParaSite" id="nRc.2.0.1.t01096-RA">
    <property type="protein sequence ID" value="nRc.2.0.1.t01096-RA"/>
    <property type="gene ID" value="nRc.2.0.1.g01096"/>
</dbReference>
<keyword evidence="1" id="KW-1133">Transmembrane helix</keyword>